<gene>
    <name evidence="13" type="ORF">GALMADRAFT_61920</name>
</gene>
<dbReference type="CDD" id="cd18604">
    <property type="entry name" value="ABC_6TM_VMR1_D2_like"/>
    <property type="match status" value="1"/>
</dbReference>
<dbReference type="PROSITE" id="PS50893">
    <property type="entry name" value="ABC_TRANSPORTER_2"/>
    <property type="match status" value="2"/>
</dbReference>
<keyword evidence="5" id="KW-0547">Nucleotide-binding</keyword>
<dbReference type="STRING" id="685588.A0A067TAL5"/>
<feature type="transmembrane region" description="Helical" evidence="10">
    <location>
        <begin position="1249"/>
        <end position="1270"/>
    </location>
</feature>
<dbReference type="Proteomes" id="UP000027222">
    <property type="component" value="Unassembled WGS sequence"/>
</dbReference>
<dbReference type="InterPro" id="IPR027417">
    <property type="entry name" value="P-loop_NTPase"/>
</dbReference>
<feature type="transmembrane region" description="Helical" evidence="10">
    <location>
        <begin position="477"/>
        <end position="500"/>
    </location>
</feature>
<dbReference type="PROSITE" id="PS50929">
    <property type="entry name" value="ABC_TM1F"/>
    <property type="match status" value="2"/>
</dbReference>
<keyword evidence="14" id="KW-1185">Reference proteome</keyword>
<feature type="domain" description="ABC transporter" evidence="11">
    <location>
        <begin position="1314"/>
        <end position="1566"/>
    </location>
</feature>
<feature type="transmembrane region" description="Helical" evidence="10">
    <location>
        <begin position="1111"/>
        <end position="1140"/>
    </location>
</feature>
<evidence type="ECO:0000313" key="13">
    <source>
        <dbReference type="EMBL" id="KDR80196.1"/>
    </source>
</evidence>
<protein>
    <submittedName>
        <fullName evidence="13">Uncharacterized protein</fullName>
    </submittedName>
</protein>
<dbReference type="InterPro" id="IPR050173">
    <property type="entry name" value="ABC_transporter_C-like"/>
</dbReference>
<dbReference type="PROSITE" id="PS00211">
    <property type="entry name" value="ABC_TRANSPORTER_1"/>
    <property type="match status" value="1"/>
</dbReference>
<dbReference type="GO" id="GO:0016887">
    <property type="term" value="F:ATP hydrolysis activity"/>
    <property type="evidence" value="ECO:0007669"/>
    <property type="project" value="InterPro"/>
</dbReference>
<dbReference type="InterPro" id="IPR011527">
    <property type="entry name" value="ABC1_TM_dom"/>
</dbReference>
<feature type="domain" description="ABC transporter" evidence="11">
    <location>
        <begin position="662"/>
        <end position="906"/>
    </location>
</feature>
<dbReference type="CDD" id="cd03250">
    <property type="entry name" value="ABCC_MRP_domain1"/>
    <property type="match status" value="1"/>
</dbReference>
<evidence type="ECO:0000256" key="1">
    <source>
        <dbReference type="ARBA" id="ARBA00004141"/>
    </source>
</evidence>
<keyword evidence="7 10" id="KW-1133">Transmembrane helix</keyword>
<keyword evidence="4" id="KW-0677">Repeat</keyword>
<evidence type="ECO:0000256" key="8">
    <source>
        <dbReference type="ARBA" id="ARBA00023136"/>
    </source>
</evidence>
<dbReference type="GO" id="GO:0000329">
    <property type="term" value="C:fungal-type vacuole membrane"/>
    <property type="evidence" value="ECO:0007669"/>
    <property type="project" value="TreeGrafter"/>
</dbReference>
<evidence type="ECO:0000256" key="10">
    <source>
        <dbReference type="SAM" id="Phobius"/>
    </source>
</evidence>
<accession>A0A067TAL5</accession>
<dbReference type="FunFam" id="1.20.1560.10:FF:000013">
    <property type="entry name" value="ABC transporter C family member 2"/>
    <property type="match status" value="1"/>
</dbReference>
<evidence type="ECO:0000256" key="3">
    <source>
        <dbReference type="ARBA" id="ARBA00022692"/>
    </source>
</evidence>
<proteinExistence type="predicted"/>
<dbReference type="SUPFAM" id="SSF52540">
    <property type="entry name" value="P-loop containing nucleoside triphosphate hydrolases"/>
    <property type="match status" value="2"/>
</dbReference>
<feature type="transmembrane region" description="Helical" evidence="10">
    <location>
        <begin position="1028"/>
        <end position="1047"/>
    </location>
</feature>
<feature type="transmembrane region" description="Helical" evidence="10">
    <location>
        <begin position="1170"/>
        <end position="1188"/>
    </location>
</feature>
<dbReference type="EMBL" id="KL142372">
    <property type="protein sequence ID" value="KDR80196.1"/>
    <property type="molecule type" value="Genomic_DNA"/>
</dbReference>
<keyword evidence="3 10" id="KW-0812">Transmembrane</keyword>
<sequence length="1581" mass="175472">MAPPIVDDFRVYVTTFLALLAACSLLSLFAPITPKIGGPFSPFSPECVLVELKGDQFNMTKTTDDFVDGYPTRSVGFFWAQMYRRKFLLVFLQTATLCATGYAIANECISHSCNRHIFQAEGLQLLFSAYVLVVVLLSLQNEQKNHARCVIHLSVLLTTKVLLMTTVSLLPSSNTAEPSLHHYIFNSWNLDLACTFISWMIVGSTPRSSLYHYPPENLYSSKTISTSGKFPEENVSGETVTSLFGFVLFSYATEVFMLGRSKNLITMDQLPILPASLRAAVNLSKMKYVTRTVKLPFKSLARPGSGFQLAYQLVRANLRLICAIQLVSVVAAITFYAPIFFIQLFLAYLERDPDRRDRAWGWAFVIGIFGTHCILILVNSQLWSLATNNLNTSLSLQLNTLLYSKTLLRKDLPSNSGGPSNELESKADFSSKAEVMTLMTTDVNRARKFSRLVFSLTDATIGISVGTYMLYNLLGVSAFVGLAVAIVLVPLNQLAGNFVVAYQQNVMKCRDERVALTNEFLGAIRMIKSMAWERNFEKRILKVRAKELEFQKRIFFLETLWNSLGNSIPLLFALGCFWHFAVIMRQELTPAIAFTAIVIFGEIKYALNELPEFLVTGLQAFVSLKRIETYLNVEEVESQMDHHTQTGLGVALYSATMSWPQVRTTSVHSTPKTAFSLVDVTTTFPQGEISLVCGRIGSGKTLLLLGLLGEADVLAGGISCPHSSPDSHSFLAVINETERWVVDGVCAYVPQTPWLRNQSIKENILFGLPHHAERYNDVLEACALVHDLDILEDGDESEIGEQGINLSGGQKARVSLARAVYSRASILLLDDVLSAVDAHTAHHLWHNCFKGNLMNGRTVILVSHHIQLCGPDASLILALESGRVQYSGPWESFQGSAIMNSILVSSHTLPESEEADATQIEEITDDSAPSQAQIKGPEISIAKLPASNGPSSAATTRPEARKLIKDEKRFQGRVSWTVWLLYARANGGLPFWAIFWFVLILSSLSSIWENGWLKIWSAAENTSERAVFFISVYAVVEISIKILRWLIIFNGSIHASKVLYEKLLEVVLFANIRFHDTISRGVLLNRFGKDFEAIDNDLPNELGRALMTGMALIVTIGSMTFVGGWLFLLASISIIIMSFFSKSKILPPYMIFGQVARDLRRLSSITSSPLFSIYGETISGLTVIRAFGMSTKFLKDMIVCADTNMNPFYWSVGLNRWLTVRFQLATGGLMGLMALVILVTPSIDASWAGLALAFGSTLTTDVGISPIFGIRRYIEVQQHMVALERVKEYSDLPSDPPEFVEPRPPAAWPTSGLIQCENLFIKYAPELPDVLHGISFEIKPGEKVGLIGRTGSGKSTVGLALLRFVEAREGKILIDGLDISKMGLTDLRSRLTIVPQDPVLLSGTLRSTLDVFGDYDDAEIYEALRRVNLLPSPGMAPGDAEDSSFEHSTVFSNLDAPVSELGDNFSTGEKQLLCMARALLRRSRVLLMDEVSSFFWEVVDFATDEIISKTVREEFADSTIITIAHRLRTVIDYDRVMVLNEGRIVEFDKPGTLINDENSWFHKLCQAAGLEEFGKLKAMTR</sequence>
<dbReference type="GO" id="GO:0140359">
    <property type="term" value="F:ABC-type transporter activity"/>
    <property type="evidence" value="ECO:0007669"/>
    <property type="project" value="InterPro"/>
</dbReference>
<dbReference type="FunFam" id="3.40.50.300:FF:000825">
    <property type="entry name" value="ABC bile acid transporter"/>
    <property type="match status" value="1"/>
</dbReference>
<evidence type="ECO:0000259" key="11">
    <source>
        <dbReference type="PROSITE" id="PS50893"/>
    </source>
</evidence>
<dbReference type="HOGENOM" id="CLU_000604_27_6_1"/>
<dbReference type="InterPro" id="IPR036640">
    <property type="entry name" value="ABC1_TM_sf"/>
</dbReference>
<evidence type="ECO:0000313" key="14">
    <source>
        <dbReference type="Proteomes" id="UP000027222"/>
    </source>
</evidence>
<dbReference type="SUPFAM" id="SSF90123">
    <property type="entry name" value="ABC transporter transmembrane region"/>
    <property type="match status" value="2"/>
</dbReference>
<keyword evidence="9" id="KW-0325">Glycoprotein</keyword>
<feature type="domain" description="ABC transmembrane type-1" evidence="12">
    <location>
        <begin position="326"/>
        <end position="619"/>
    </location>
</feature>
<feature type="transmembrane region" description="Helical" evidence="10">
    <location>
        <begin position="359"/>
        <end position="378"/>
    </location>
</feature>
<evidence type="ECO:0000256" key="5">
    <source>
        <dbReference type="ARBA" id="ARBA00022741"/>
    </source>
</evidence>
<evidence type="ECO:0000259" key="12">
    <source>
        <dbReference type="PROSITE" id="PS50929"/>
    </source>
</evidence>
<dbReference type="CDD" id="cd03244">
    <property type="entry name" value="ABCC_MRP_domain2"/>
    <property type="match status" value="1"/>
</dbReference>
<evidence type="ECO:0000256" key="4">
    <source>
        <dbReference type="ARBA" id="ARBA00022737"/>
    </source>
</evidence>
<comment type="subcellular location">
    <subcellularLocation>
        <location evidence="1">Membrane</location>
        <topology evidence="1">Multi-pass membrane protein</topology>
    </subcellularLocation>
</comment>
<feature type="transmembrane region" description="Helical" evidence="10">
    <location>
        <begin position="149"/>
        <end position="171"/>
    </location>
</feature>
<evidence type="ECO:0000256" key="9">
    <source>
        <dbReference type="ARBA" id="ARBA00023180"/>
    </source>
</evidence>
<dbReference type="InterPro" id="IPR017871">
    <property type="entry name" value="ABC_transporter-like_CS"/>
</dbReference>
<feature type="transmembrane region" description="Helical" evidence="10">
    <location>
        <begin position="320"/>
        <end position="347"/>
    </location>
</feature>
<evidence type="ECO:0000256" key="7">
    <source>
        <dbReference type="ARBA" id="ARBA00022989"/>
    </source>
</evidence>
<dbReference type="SMART" id="SM00382">
    <property type="entry name" value="AAA"/>
    <property type="match status" value="2"/>
</dbReference>
<dbReference type="CDD" id="cd18596">
    <property type="entry name" value="ABC_6TM_VMR1_D1_like"/>
    <property type="match status" value="1"/>
</dbReference>
<organism evidence="13 14">
    <name type="scientific">Galerina marginata (strain CBS 339.88)</name>
    <dbReference type="NCBI Taxonomy" id="685588"/>
    <lineage>
        <taxon>Eukaryota</taxon>
        <taxon>Fungi</taxon>
        <taxon>Dikarya</taxon>
        <taxon>Basidiomycota</taxon>
        <taxon>Agaricomycotina</taxon>
        <taxon>Agaricomycetes</taxon>
        <taxon>Agaricomycetidae</taxon>
        <taxon>Agaricales</taxon>
        <taxon>Agaricineae</taxon>
        <taxon>Strophariaceae</taxon>
        <taxon>Galerina</taxon>
    </lineage>
</organism>
<reference evidence="14" key="1">
    <citation type="journal article" date="2014" name="Proc. Natl. Acad. Sci. U.S.A.">
        <title>Extensive sampling of basidiomycete genomes demonstrates inadequacy of the white-rot/brown-rot paradigm for wood decay fungi.</title>
        <authorList>
            <person name="Riley R."/>
            <person name="Salamov A.A."/>
            <person name="Brown D.W."/>
            <person name="Nagy L.G."/>
            <person name="Floudas D."/>
            <person name="Held B.W."/>
            <person name="Levasseur A."/>
            <person name="Lombard V."/>
            <person name="Morin E."/>
            <person name="Otillar R."/>
            <person name="Lindquist E.A."/>
            <person name="Sun H."/>
            <person name="LaButti K.M."/>
            <person name="Schmutz J."/>
            <person name="Jabbour D."/>
            <person name="Luo H."/>
            <person name="Baker S.E."/>
            <person name="Pisabarro A.G."/>
            <person name="Walton J.D."/>
            <person name="Blanchette R.A."/>
            <person name="Henrissat B."/>
            <person name="Martin F."/>
            <person name="Cullen D."/>
            <person name="Hibbett D.S."/>
            <person name="Grigoriev I.V."/>
        </authorList>
    </citation>
    <scope>NUCLEOTIDE SEQUENCE [LARGE SCALE GENOMIC DNA]</scope>
    <source>
        <strain evidence="14">CBS 339.88</strain>
    </source>
</reference>
<dbReference type="OrthoDB" id="6500128at2759"/>
<feature type="transmembrane region" description="Helical" evidence="10">
    <location>
        <begin position="989"/>
        <end position="1008"/>
    </location>
</feature>
<dbReference type="FunFam" id="3.40.50.300:FF:001354">
    <property type="entry name" value="ATP-binding cassette (ABC) transporter, putative"/>
    <property type="match status" value="1"/>
</dbReference>
<dbReference type="InterPro" id="IPR003593">
    <property type="entry name" value="AAA+_ATPase"/>
</dbReference>
<feature type="transmembrane region" description="Helical" evidence="10">
    <location>
        <begin position="560"/>
        <end position="582"/>
    </location>
</feature>
<evidence type="ECO:0000256" key="6">
    <source>
        <dbReference type="ARBA" id="ARBA00022840"/>
    </source>
</evidence>
<evidence type="ECO:0000256" key="2">
    <source>
        <dbReference type="ARBA" id="ARBA00022448"/>
    </source>
</evidence>
<dbReference type="PANTHER" id="PTHR24223:SF353">
    <property type="entry name" value="ABC TRANSPORTER ATP-BINDING PROTEIN_PERMEASE VMR1-RELATED"/>
    <property type="match status" value="1"/>
</dbReference>
<dbReference type="InterPro" id="IPR003439">
    <property type="entry name" value="ABC_transporter-like_ATP-bd"/>
</dbReference>
<dbReference type="GO" id="GO:0005524">
    <property type="term" value="F:ATP binding"/>
    <property type="evidence" value="ECO:0007669"/>
    <property type="project" value="UniProtKB-KW"/>
</dbReference>
<keyword evidence="8 10" id="KW-0472">Membrane</keyword>
<feature type="transmembrane region" description="Helical" evidence="10">
    <location>
        <begin position="87"/>
        <end position="105"/>
    </location>
</feature>
<dbReference type="Pfam" id="PF00664">
    <property type="entry name" value="ABC_membrane"/>
    <property type="match status" value="2"/>
</dbReference>
<dbReference type="PANTHER" id="PTHR24223">
    <property type="entry name" value="ATP-BINDING CASSETTE SUB-FAMILY C"/>
    <property type="match status" value="1"/>
</dbReference>
<feature type="domain" description="ABC transmembrane type-1" evidence="12">
    <location>
        <begin position="985"/>
        <end position="1239"/>
    </location>
</feature>
<name>A0A067TAL5_GALM3</name>
<keyword evidence="6" id="KW-0067">ATP-binding</keyword>
<dbReference type="Gene3D" id="1.20.1560.10">
    <property type="entry name" value="ABC transporter type 1, transmembrane domain"/>
    <property type="match status" value="2"/>
</dbReference>
<feature type="transmembrane region" description="Helical" evidence="10">
    <location>
        <begin position="1224"/>
        <end position="1243"/>
    </location>
</feature>
<feature type="transmembrane region" description="Helical" evidence="10">
    <location>
        <begin position="117"/>
        <end position="137"/>
    </location>
</feature>
<dbReference type="Pfam" id="PF00005">
    <property type="entry name" value="ABC_tran"/>
    <property type="match status" value="2"/>
</dbReference>
<keyword evidence="2" id="KW-0813">Transport</keyword>
<feature type="transmembrane region" description="Helical" evidence="10">
    <location>
        <begin position="452"/>
        <end position="471"/>
    </location>
</feature>
<feature type="transmembrane region" description="Helical" evidence="10">
    <location>
        <begin position="12"/>
        <end position="32"/>
    </location>
</feature>
<dbReference type="Gene3D" id="3.40.50.300">
    <property type="entry name" value="P-loop containing nucleotide triphosphate hydrolases"/>
    <property type="match status" value="2"/>
</dbReference>